<dbReference type="PANTHER" id="PTHR44169:SF6">
    <property type="entry name" value="NADPH-DEPENDENT 1-ACYLDIHYDROXYACETONE PHOSPHATE REDUCTASE"/>
    <property type="match status" value="1"/>
</dbReference>
<dbReference type="SUPFAM" id="SSF51735">
    <property type="entry name" value="NAD(P)-binding Rossmann-fold domains"/>
    <property type="match status" value="1"/>
</dbReference>
<dbReference type="GO" id="GO:0016491">
    <property type="term" value="F:oxidoreductase activity"/>
    <property type="evidence" value="ECO:0007669"/>
    <property type="project" value="UniProtKB-KW"/>
</dbReference>
<dbReference type="InterPro" id="IPR036291">
    <property type="entry name" value="NAD(P)-bd_dom_sf"/>
</dbReference>
<dbReference type="RefSeq" id="WP_072791905.1">
    <property type="nucleotide sequence ID" value="NZ_FQWM01000002.1"/>
</dbReference>
<dbReference type="OrthoDB" id="9793825at2"/>
<dbReference type="Gene3D" id="3.40.50.720">
    <property type="entry name" value="NAD(P)-binding Rossmann-like Domain"/>
    <property type="match status" value="1"/>
</dbReference>
<dbReference type="PANTHER" id="PTHR44169">
    <property type="entry name" value="NADPH-DEPENDENT 1-ACYLDIHYDROXYACETONE PHOSPHATE REDUCTASE"/>
    <property type="match status" value="1"/>
</dbReference>
<dbReference type="CDD" id="cd05374">
    <property type="entry name" value="17beta-HSD-like_SDR_c"/>
    <property type="match status" value="1"/>
</dbReference>
<dbReference type="AlphaFoldDB" id="A0A1M5MVD8"/>
<name>A0A1M5MVD8_9RHOB</name>
<evidence type="ECO:0000313" key="5">
    <source>
        <dbReference type="Proteomes" id="UP000184211"/>
    </source>
</evidence>
<evidence type="ECO:0000313" key="4">
    <source>
        <dbReference type="EMBL" id="SHG81092.1"/>
    </source>
</evidence>
<protein>
    <submittedName>
        <fullName evidence="4">Short-chain dehydrogenase</fullName>
    </submittedName>
</protein>
<reference evidence="5" key="1">
    <citation type="submission" date="2016-11" db="EMBL/GenBank/DDBJ databases">
        <authorList>
            <person name="Varghese N."/>
            <person name="Submissions S."/>
        </authorList>
    </citation>
    <scope>NUCLEOTIDE SEQUENCE [LARGE SCALE GENOMIC DNA]</scope>
    <source>
        <strain evidence="5">DSM 28223</strain>
    </source>
</reference>
<dbReference type="Pfam" id="PF00106">
    <property type="entry name" value="adh_short"/>
    <property type="match status" value="1"/>
</dbReference>
<dbReference type="InterPro" id="IPR020904">
    <property type="entry name" value="Sc_DH/Rdtase_CS"/>
</dbReference>
<evidence type="ECO:0000256" key="1">
    <source>
        <dbReference type="ARBA" id="ARBA00006484"/>
    </source>
</evidence>
<organism evidence="4 5">
    <name type="scientific">Cognatishimia maritima</name>
    <dbReference type="NCBI Taxonomy" id="870908"/>
    <lineage>
        <taxon>Bacteria</taxon>
        <taxon>Pseudomonadati</taxon>
        <taxon>Pseudomonadota</taxon>
        <taxon>Alphaproteobacteria</taxon>
        <taxon>Rhodobacterales</taxon>
        <taxon>Paracoccaceae</taxon>
        <taxon>Cognatishimia</taxon>
    </lineage>
</organism>
<dbReference type="InterPro" id="IPR002347">
    <property type="entry name" value="SDR_fam"/>
</dbReference>
<dbReference type="PRINTS" id="PR00080">
    <property type="entry name" value="SDRFAMILY"/>
</dbReference>
<dbReference type="Proteomes" id="UP000184211">
    <property type="component" value="Unassembled WGS sequence"/>
</dbReference>
<evidence type="ECO:0000256" key="2">
    <source>
        <dbReference type="ARBA" id="ARBA00023002"/>
    </source>
</evidence>
<proteinExistence type="inferred from homology"/>
<sequence>MAEKSILITGCSSGIGHDAALGLRARGWRVFASCRKPADCERMKELGFESPRIDYQDNASIEAGLAEVLAATGGTLDALFNNGAFAVPGAVEDLPTDGLRDVFEANFFGWHELTKRVLPVMRAQGHGRVINNSSILGFIPARWRGAYVSTKYALEGLTDVLRIEMRDTPIKIILIEPGPITSKIRENAVPHFERWIDWENSPRAAQYDRLKKRLYHSDGPDVFELPAAAVTKKLIQALEAKNPKPRYFVTTPTYLMGAMRRLLPSRKLDWLTAKS</sequence>
<comment type="similarity">
    <text evidence="1 3">Belongs to the short-chain dehydrogenases/reductases (SDR) family.</text>
</comment>
<keyword evidence="2" id="KW-0560">Oxidoreductase</keyword>
<evidence type="ECO:0000256" key="3">
    <source>
        <dbReference type="RuleBase" id="RU000363"/>
    </source>
</evidence>
<gene>
    <name evidence="4" type="ORF">SAMN04488044_1342</name>
</gene>
<accession>A0A1M5MVD8</accession>
<dbReference type="EMBL" id="FQWM01000002">
    <property type="protein sequence ID" value="SHG81092.1"/>
    <property type="molecule type" value="Genomic_DNA"/>
</dbReference>
<dbReference type="STRING" id="870908.SAMN04488044_1342"/>
<keyword evidence="5" id="KW-1185">Reference proteome</keyword>
<dbReference type="PRINTS" id="PR00081">
    <property type="entry name" value="GDHRDH"/>
</dbReference>
<dbReference type="PROSITE" id="PS00061">
    <property type="entry name" value="ADH_SHORT"/>
    <property type="match status" value="1"/>
</dbReference>